<dbReference type="EMBL" id="NULI01000033">
    <property type="protein sequence ID" value="PGS81627.1"/>
    <property type="molecule type" value="Genomic_DNA"/>
</dbReference>
<dbReference type="Proteomes" id="UP000224203">
    <property type="component" value="Unassembled WGS sequence"/>
</dbReference>
<proteinExistence type="predicted"/>
<dbReference type="Pfam" id="PF22768">
    <property type="entry name" value="SPP1_Dit"/>
    <property type="match status" value="1"/>
</dbReference>
<accession>A0A9X7GX93</accession>
<evidence type="ECO:0000259" key="1">
    <source>
        <dbReference type="Pfam" id="PF05709"/>
    </source>
</evidence>
<dbReference type="InterPro" id="IPR054738">
    <property type="entry name" value="Siphovirus-type_tail_C"/>
</dbReference>
<name>A0A9X7GX93_BACCE</name>
<dbReference type="Gene3D" id="2.40.30.200">
    <property type="match status" value="1"/>
</dbReference>
<reference evidence="3 4" key="1">
    <citation type="submission" date="2017-09" db="EMBL/GenBank/DDBJ databases">
        <title>Large-scale bioinformatics analysis of Bacillus genomes uncovers conserved roles of natural products in bacterial physiology.</title>
        <authorList>
            <consortium name="Agbiome Team Llc"/>
            <person name="Bleich R.M."/>
            <person name="Grubbs K.J."/>
            <person name="Santa Maria K.C."/>
            <person name="Allen S.E."/>
            <person name="Farag S."/>
            <person name="Shank E.A."/>
            <person name="Bowers A."/>
        </authorList>
    </citation>
    <scope>NUCLEOTIDE SEQUENCE [LARGE SCALE GENOMIC DNA]</scope>
    <source>
        <strain evidence="3 4">AFS041711</strain>
    </source>
</reference>
<evidence type="ECO:0000259" key="2">
    <source>
        <dbReference type="Pfam" id="PF22768"/>
    </source>
</evidence>
<dbReference type="InterPro" id="IPR008841">
    <property type="entry name" value="Siphovirus-type_tail_N"/>
</dbReference>
<gene>
    <name evidence="3" type="ORF">COC69_05715</name>
</gene>
<feature type="domain" description="Siphovirus-type tail component RIFT-related" evidence="1">
    <location>
        <begin position="13"/>
        <end position="134"/>
    </location>
</feature>
<feature type="domain" description="Siphovirus-type tail component C-terminal" evidence="2">
    <location>
        <begin position="185"/>
        <end position="279"/>
    </location>
</feature>
<evidence type="ECO:0000313" key="3">
    <source>
        <dbReference type="EMBL" id="PGS81627.1"/>
    </source>
</evidence>
<dbReference type="Pfam" id="PF05709">
    <property type="entry name" value="Sipho_tail"/>
    <property type="match status" value="1"/>
</dbReference>
<sequence length="294" mass="32578">MRRTNVQIVYINKDGDRITFGQQPPFLISSKKGFAAVQNTITSQKQYGLDGEYFIHQQLESRDLEIDGEITGMNDANLMNNRLNLIKVFNPNLAGVLQFSDNGRTFEIDVLVEEAPTMDSSRNNLTEKFSLKLKALDPYWMDKSEQNRFISLSSVVSNFKFPLSIGSNFTFGEISSGNISEIKNNGDVVVGMDIELRITANCKNPKVLNVMTQEFFGFNGTYTSGTTFNICTIRGKKEVTKIVNGVITNAMAERMVGSSFLQLEKGSNFLKIQADSGAENVIGSVTFSPLVVGV</sequence>
<protein>
    <submittedName>
        <fullName evidence="3">Phage tail protein</fullName>
    </submittedName>
</protein>
<dbReference type="AlphaFoldDB" id="A0A9X7GX93"/>
<comment type="caution">
    <text evidence="3">The sequence shown here is derived from an EMBL/GenBank/DDBJ whole genome shotgun (WGS) entry which is preliminary data.</text>
</comment>
<organism evidence="3 4">
    <name type="scientific">Bacillus cereus</name>
    <dbReference type="NCBI Taxonomy" id="1396"/>
    <lineage>
        <taxon>Bacteria</taxon>
        <taxon>Bacillati</taxon>
        <taxon>Bacillota</taxon>
        <taxon>Bacilli</taxon>
        <taxon>Bacillales</taxon>
        <taxon>Bacillaceae</taxon>
        <taxon>Bacillus</taxon>
        <taxon>Bacillus cereus group</taxon>
    </lineage>
</organism>
<evidence type="ECO:0000313" key="4">
    <source>
        <dbReference type="Proteomes" id="UP000224203"/>
    </source>
</evidence>
<dbReference type="Gene3D" id="2.60.120.860">
    <property type="match status" value="1"/>
</dbReference>